<dbReference type="Pfam" id="PF01284">
    <property type="entry name" value="MARVEL"/>
    <property type="match status" value="1"/>
</dbReference>
<evidence type="ECO:0000256" key="4">
    <source>
        <dbReference type="ARBA" id="ARBA00023136"/>
    </source>
</evidence>
<keyword evidence="3 6" id="KW-1133">Transmembrane helix</keyword>
<evidence type="ECO:0000313" key="8">
    <source>
        <dbReference type="EMBL" id="CAK7235405.1"/>
    </source>
</evidence>
<accession>A0ABP0CTE8</accession>
<evidence type="ECO:0000313" key="9">
    <source>
        <dbReference type="Proteomes" id="UP001642406"/>
    </source>
</evidence>
<comment type="subcellular location">
    <subcellularLocation>
        <location evidence="1">Membrane</location>
        <topology evidence="1">Multi-pass membrane protein</topology>
    </subcellularLocation>
</comment>
<dbReference type="PANTHER" id="PTHR37451:SF1">
    <property type="entry name" value="MARVEL DOMAIN-CONTAINING PROTEIN"/>
    <property type="match status" value="1"/>
</dbReference>
<reference evidence="8 9" key="1">
    <citation type="submission" date="2024-01" db="EMBL/GenBank/DDBJ databases">
        <authorList>
            <person name="Allen C."/>
            <person name="Tagirdzhanova G."/>
        </authorList>
    </citation>
    <scope>NUCLEOTIDE SEQUENCE [LARGE SCALE GENOMIC DNA]</scope>
</reference>
<dbReference type="InterPro" id="IPR008253">
    <property type="entry name" value="Marvel"/>
</dbReference>
<dbReference type="EMBL" id="CAWUHC010000141">
    <property type="protein sequence ID" value="CAK7235405.1"/>
    <property type="molecule type" value="Genomic_DNA"/>
</dbReference>
<dbReference type="Proteomes" id="UP001642406">
    <property type="component" value="Unassembled WGS sequence"/>
</dbReference>
<evidence type="ECO:0000256" key="6">
    <source>
        <dbReference type="SAM" id="Phobius"/>
    </source>
</evidence>
<gene>
    <name evidence="8" type="ORF">SBRCBS47491_009282</name>
</gene>
<keyword evidence="9" id="KW-1185">Reference proteome</keyword>
<protein>
    <recommendedName>
        <fullName evidence="7">MARVEL domain-containing protein</fullName>
    </recommendedName>
</protein>
<evidence type="ECO:0000256" key="1">
    <source>
        <dbReference type="ARBA" id="ARBA00004141"/>
    </source>
</evidence>
<feature type="transmembrane region" description="Helical" evidence="6">
    <location>
        <begin position="76"/>
        <end position="96"/>
    </location>
</feature>
<feature type="transmembrane region" description="Helical" evidence="6">
    <location>
        <begin position="152"/>
        <end position="175"/>
    </location>
</feature>
<organism evidence="8 9">
    <name type="scientific">Sporothrix bragantina</name>
    <dbReference type="NCBI Taxonomy" id="671064"/>
    <lineage>
        <taxon>Eukaryota</taxon>
        <taxon>Fungi</taxon>
        <taxon>Dikarya</taxon>
        <taxon>Ascomycota</taxon>
        <taxon>Pezizomycotina</taxon>
        <taxon>Sordariomycetes</taxon>
        <taxon>Sordariomycetidae</taxon>
        <taxon>Ophiostomatales</taxon>
        <taxon>Ophiostomataceae</taxon>
        <taxon>Sporothrix</taxon>
    </lineage>
</organism>
<proteinExistence type="predicted"/>
<feature type="domain" description="MARVEL" evidence="7">
    <location>
        <begin position="24"/>
        <end position="166"/>
    </location>
</feature>
<sequence>MYDKSNKRSRSKIVNLLSNTVVILGIRALQFIFAIVVIGAIGRSLNIFQGYYVVDHPASGSNKATEEHVSVGFPDAWAYLLFTAIWTVLGVIFGVFTGIRFPIERSIYYARIVVEVVALVSWFVGFITSAVYVGSNQCPLQDGVCGSINLAVAVGTIEAILFLITAPLTIAQVFYPHGMDINKDANPGHITDLVTANNNGASPVQEKEPEQTPAEDHRSMEWQELQRPLFLEPRWLAEHKPETQSLPEKPSPTKTCYAKYDV</sequence>
<evidence type="ECO:0000256" key="3">
    <source>
        <dbReference type="ARBA" id="ARBA00022989"/>
    </source>
</evidence>
<name>A0ABP0CTE8_9PEZI</name>
<evidence type="ECO:0000256" key="5">
    <source>
        <dbReference type="SAM" id="MobiDB-lite"/>
    </source>
</evidence>
<feature type="compositionally biased region" description="Basic and acidic residues" evidence="5">
    <location>
        <begin position="205"/>
        <end position="220"/>
    </location>
</feature>
<dbReference type="PANTHER" id="PTHR37451">
    <property type="entry name" value="MARVEL DOMAIN"/>
    <property type="match status" value="1"/>
</dbReference>
<evidence type="ECO:0000259" key="7">
    <source>
        <dbReference type="Pfam" id="PF01284"/>
    </source>
</evidence>
<evidence type="ECO:0000256" key="2">
    <source>
        <dbReference type="ARBA" id="ARBA00022692"/>
    </source>
</evidence>
<comment type="caution">
    <text evidence="8">The sequence shown here is derived from an EMBL/GenBank/DDBJ whole genome shotgun (WGS) entry which is preliminary data.</text>
</comment>
<feature type="transmembrane region" description="Helical" evidence="6">
    <location>
        <begin position="108"/>
        <end position="132"/>
    </location>
</feature>
<feature type="region of interest" description="Disordered" evidence="5">
    <location>
        <begin position="238"/>
        <end position="262"/>
    </location>
</feature>
<keyword evidence="4 6" id="KW-0472">Membrane</keyword>
<feature type="region of interest" description="Disordered" evidence="5">
    <location>
        <begin position="195"/>
        <end position="220"/>
    </location>
</feature>
<keyword evidence="2 6" id="KW-0812">Transmembrane</keyword>
<feature type="transmembrane region" description="Helical" evidence="6">
    <location>
        <begin position="21"/>
        <end position="42"/>
    </location>
</feature>